<keyword evidence="2" id="KW-1185">Reference proteome</keyword>
<dbReference type="KEGG" id="vg:77925218"/>
<sequence length="90" mass="9751">MQAAVLEDTDWPADAVAKIIDLAHAHPTFTADDLAREMRKAPHPNMVGAAFSTARGQGLIEAAGYTTSNTPSRHHGVIRTWRRKTEGVTS</sequence>
<name>A0A6G6XI72_9CAUD</name>
<dbReference type="GeneID" id="77925218"/>
<organism evidence="1 2">
    <name type="scientific">Arthrobacter phage Shoya</name>
    <dbReference type="NCBI Taxonomy" id="2704035"/>
    <lineage>
        <taxon>Viruses</taxon>
        <taxon>Duplodnaviria</taxon>
        <taxon>Heunggongvirae</taxon>
        <taxon>Uroviricota</taxon>
        <taxon>Caudoviricetes</taxon>
        <taxon>Shoyavirus</taxon>
        <taxon>Shoyavirus shoya</taxon>
    </lineage>
</organism>
<protein>
    <submittedName>
        <fullName evidence="1">Uncharacterized protein</fullName>
    </submittedName>
</protein>
<proteinExistence type="predicted"/>
<evidence type="ECO:0000313" key="1">
    <source>
        <dbReference type="EMBL" id="QIG57714.1"/>
    </source>
</evidence>
<evidence type="ECO:0000313" key="2">
    <source>
        <dbReference type="Proteomes" id="UP000501785"/>
    </source>
</evidence>
<dbReference type="RefSeq" id="YP_010649663.1">
    <property type="nucleotide sequence ID" value="NC_070771.1"/>
</dbReference>
<dbReference type="EMBL" id="MN908684">
    <property type="protein sequence ID" value="QIG57714.1"/>
    <property type="molecule type" value="Genomic_DNA"/>
</dbReference>
<dbReference type="Proteomes" id="UP000501785">
    <property type="component" value="Segment"/>
</dbReference>
<reference evidence="1 2" key="1">
    <citation type="submission" date="2020-01" db="EMBL/GenBank/DDBJ databases">
        <authorList>
            <person name="Burbank J.R."/>
            <person name="Falkowski A.F."/>
            <person name="Granberg A.K."/>
            <person name="Hofbauer A.R."/>
            <person name="Heubel C."/>
            <person name="Larson S.M."/>
            <person name="Streitz R.J."/>
            <person name="Zoubek K.J."/>
            <person name="Bonilla J.A."/>
            <person name="Klyczek K."/>
            <person name="Garlena R.A."/>
            <person name="Russell D.A."/>
            <person name="Pope W.H."/>
            <person name="Jacobs-Sera D."/>
            <person name="Hatfull G.F."/>
        </authorList>
    </citation>
    <scope>NUCLEOTIDE SEQUENCE [LARGE SCALE GENOMIC DNA]</scope>
</reference>
<accession>A0A6G6XI72</accession>
<gene>
    <name evidence="1" type="primary">43</name>
    <name evidence="1" type="ORF">SEA_SHOYA_43</name>
</gene>